<feature type="transmembrane region" description="Helical" evidence="1">
    <location>
        <begin position="87"/>
        <end position="116"/>
    </location>
</feature>
<protein>
    <submittedName>
        <fullName evidence="2">Uncharacterized protein</fullName>
    </submittedName>
</protein>
<evidence type="ECO:0000313" key="3">
    <source>
        <dbReference type="Proteomes" id="UP001597314"/>
    </source>
</evidence>
<evidence type="ECO:0000313" key="2">
    <source>
        <dbReference type="EMBL" id="MFD2181476.1"/>
    </source>
</evidence>
<keyword evidence="1" id="KW-1133">Transmembrane helix</keyword>
<reference evidence="3" key="1">
    <citation type="journal article" date="2019" name="Int. J. Syst. Evol. Microbiol.">
        <title>The Global Catalogue of Microorganisms (GCM) 10K type strain sequencing project: providing services to taxonomists for standard genome sequencing and annotation.</title>
        <authorList>
            <consortium name="The Broad Institute Genomics Platform"/>
            <consortium name="The Broad Institute Genome Sequencing Center for Infectious Disease"/>
            <person name="Wu L."/>
            <person name="Ma J."/>
        </authorList>
    </citation>
    <scope>NUCLEOTIDE SEQUENCE [LARGE SCALE GENOMIC DNA]</scope>
    <source>
        <strain evidence="3">CGMCC 1.6774</strain>
    </source>
</reference>
<keyword evidence="1" id="KW-0812">Transmembrane</keyword>
<dbReference type="RefSeq" id="WP_378476656.1">
    <property type="nucleotide sequence ID" value="NZ_JBHUIW010000003.1"/>
</dbReference>
<evidence type="ECO:0000256" key="1">
    <source>
        <dbReference type="SAM" id="Phobius"/>
    </source>
</evidence>
<name>A0ABW5AH60_9BRAD</name>
<comment type="caution">
    <text evidence="2">The sequence shown here is derived from an EMBL/GenBank/DDBJ whole genome shotgun (WGS) entry which is preliminary data.</text>
</comment>
<dbReference type="Proteomes" id="UP001597314">
    <property type="component" value="Unassembled WGS sequence"/>
</dbReference>
<keyword evidence="3" id="KW-1185">Reference proteome</keyword>
<organism evidence="2 3">
    <name type="scientific">Rhodoplanes azumiensis</name>
    <dbReference type="NCBI Taxonomy" id="1897628"/>
    <lineage>
        <taxon>Bacteria</taxon>
        <taxon>Pseudomonadati</taxon>
        <taxon>Pseudomonadota</taxon>
        <taxon>Alphaproteobacteria</taxon>
        <taxon>Hyphomicrobiales</taxon>
        <taxon>Nitrobacteraceae</taxon>
        <taxon>Rhodoplanes</taxon>
    </lineage>
</organism>
<sequence>MNYWIAAFAVALVVVIGAAAGPLGAAVSVIVFAATLFLLWAHKLGFLNAWTQFGLDRFAAPFLEGDNYDRLSLIASDGEKLAKACTVAVVLIALSLLLPTYQVGILVAAVGAWYLYQIRRANAPAKATPATLELPAAKGGAFKPAETRTETRVN</sequence>
<proteinExistence type="predicted"/>
<accession>A0ABW5AH60</accession>
<gene>
    <name evidence="2" type="ORF">ACFSOX_04870</name>
</gene>
<dbReference type="EMBL" id="JBHUIW010000003">
    <property type="protein sequence ID" value="MFD2181476.1"/>
    <property type="molecule type" value="Genomic_DNA"/>
</dbReference>
<keyword evidence="1" id="KW-0472">Membrane</keyword>